<accession>A0A6B0YY51</accession>
<evidence type="ECO:0000256" key="1">
    <source>
        <dbReference type="ARBA" id="ARBA00005836"/>
    </source>
</evidence>
<proteinExistence type="inferred from homology"/>
<dbReference type="GO" id="GO:0006508">
    <property type="term" value="P:proteolysis"/>
    <property type="evidence" value="ECO:0007669"/>
    <property type="project" value="UniProtKB-KW"/>
</dbReference>
<dbReference type="Pfam" id="PF19290">
    <property type="entry name" value="PmbA_TldD_2nd"/>
    <property type="match status" value="1"/>
</dbReference>
<dbReference type="PIRSF" id="PIRSF004919">
    <property type="entry name" value="TldD"/>
    <property type="match status" value="1"/>
</dbReference>
<evidence type="ECO:0000256" key="2">
    <source>
        <dbReference type="ARBA" id="ARBA00022670"/>
    </source>
</evidence>
<dbReference type="PANTHER" id="PTHR30624">
    <property type="entry name" value="UNCHARACTERIZED PROTEIN TLDD AND PMBA"/>
    <property type="match status" value="1"/>
</dbReference>
<dbReference type="InterPro" id="IPR036059">
    <property type="entry name" value="TldD/PmbA_sf"/>
</dbReference>
<dbReference type="PANTHER" id="PTHR30624:SF4">
    <property type="entry name" value="METALLOPROTEASE TLDD"/>
    <property type="match status" value="1"/>
</dbReference>
<feature type="domain" description="Metalloprotease TldD/E C-terminal" evidence="6">
    <location>
        <begin position="228"/>
        <end position="460"/>
    </location>
</feature>
<dbReference type="EMBL" id="VXRG01000118">
    <property type="protein sequence ID" value="MXY94632.1"/>
    <property type="molecule type" value="Genomic_DNA"/>
</dbReference>
<keyword evidence="4" id="KW-0482">Metalloprotease</keyword>
<dbReference type="Pfam" id="PF19289">
    <property type="entry name" value="PmbA_TldD_3rd"/>
    <property type="match status" value="1"/>
</dbReference>
<dbReference type="InterPro" id="IPR045570">
    <property type="entry name" value="Metalloprtase-TldD/E_cen_dom"/>
</dbReference>
<dbReference type="InterPro" id="IPR035068">
    <property type="entry name" value="TldD/PmbA_N"/>
</dbReference>
<evidence type="ECO:0000259" key="7">
    <source>
        <dbReference type="Pfam" id="PF19290"/>
    </source>
</evidence>
<dbReference type="InterPro" id="IPR002510">
    <property type="entry name" value="Metalloprtase-TldD/E_N"/>
</dbReference>
<feature type="domain" description="Metalloprotease TldD/E N-terminal" evidence="5">
    <location>
        <begin position="22"/>
        <end position="86"/>
    </location>
</feature>
<reference evidence="8" key="1">
    <citation type="submission" date="2019-09" db="EMBL/GenBank/DDBJ databases">
        <title>Characterisation of the sponge microbiome using genome-centric metagenomics.</title>
        <authorList>
            <person name="Engelberts J.P."/>
            <person name="Robbins S.J."/>
            <person name="De Goeij J.M."/>
            <person name="Aranda M."/>
            <person name="Bell S.C."/>
            <person name="Webster N.S."/>
        </authorList>
    </citation>
    <scope>NUCLEOTIDE SEQUENCE</scope>
    <source>
        <strain evidence="8">SB0664_bin_27</strain>
    </source>
</reference>
<dbReference type="Gene3D" id="3.30.2290.10">
    <property type="entry name" value="PmbA/TldD superfamily"/>
    <property type="match status" value="1"/>
</dbReference>
<evidence type="ECO:0000313" key="8">
    <source>
        <dbReference type="EMBL" id="MXY94632.1"/>
    </source>
</evidence>
<evidence type="ECO:0000259" key="5">
    <source>
        <dbReference type="Pfam" id="PF01523"/>
    </source>
</evidence>
<gene>
    <name evidence="8" type="ORF">F4Y42_14415</name>
</gene>
<dbReference type="InterPro" id="IPR045569">
    <property type="entry name" value="Metalloprtase-TldD/E_C"/>
</dbReference>
<comment type="similarity">
    <text evidence="1">Belongs to the peptidase U62 family.</text>
</comment>
<dbReference type="GO" id="GO:0008237">
    <property type="term" value="F:metallopeptidase activity"/>
    <property type="evidence" value="ECO:0007669"/>
    <property type="project" value="UniProtKB-KW"/>
</dbReference>
<evidence type="ECO:0000256" key="4">
    <source>
        <dbReference type="ARBA" id="ARBA00023049"/>
    </source>
</evidence>
<evidence type="ECO:0000256" key="3">
    <source>
        <dbReference type="ARBA" id="ARBA00022801"/>
    </source>
</evidence>
<dbReference type="AlphaFoldDB" id="A0A6B0YY51"/>
<keyword evidence="2" id="KW-0645">Protease</keyword>
<name>A0A6B0YY51_9CHLR</name>
<protein>
    <submittedName>
        <fullName evidence="8">TldD/PmbA family protein</fullName>
    </submittedName>
</protein>
<feature type="domain" description="Metalloprotease TldD/E central" evidence="7">
    <location>
        <begin position="112"/>
        <end position="220"/>
    </location>
</feature>
<dbReference type="Pfam" id="PF01523">
    <property type="entry name" value="PmbA_TldD_1st"/>
    <property type="match status" value="1"/>
</dbReference>
<comment type="caution">
    <text evidence="8">The sequence shown here is derived from an EMBL/GenBank/DDBJ whole genome shotgun (WGS) entry which is preliminary data.</text>
</comment>
<dbReference type="SUPFAM" id="SSF111283">
    <property type="entry name" value="Putative modulator of DNA gyrase, PmbA/TldD"/>
    <property type="match status" value="1"/>
</dbReference>
<organism evidence="8">
    <name type="scientific">Caldilineaceae bacterium SB0664_bin_27</name>
    <dbReference type="NCBI Taxonomy" id="2605260"/>
    <lineage>
        <taxon>Bacteria</taxon>
        <taxon>Bacillati</taxon>
        <taxon>Chloroflexota</taxon>
        <taxon>Caldilineae</taxon>
        <taxon>Caldilineales</taxon>
        <taxon>Caldilineaceae</taxon>
    </lineage>
</organism>
<dbReference type="InterPro" id="IPR025502">
    <property type="entry name" value="TldD"/>
</dbReference>
<sequence>MLPIESIRKVLDAGLTKGADLAEVYLENKESLSLTLDEGRLEKATQGNDIGGGVRVFYGNNAAYAYTDDLTEESLIEAAGVAAAAAENANNTQVCADLTKGESPVVSRIERPFEEMSTQEKAGVLRQMDEITRQHSPHIVSVQCGYTETRRRVWVYNSEGVWAEDDRAFIEFQGQVAAQKGEVRQSSATGVGGQVGLEFFDERDPVAMMPEAADTALLMLDARPAPAGEMPVVINNGWGGVLFHEACGHCMEADFITKGASAYTGLVGEKVGPDFLTAYDDGTIPGRRGTMRFDDEGAPTNRTVLIENGILKEYMWDLTEARRAGRASTGNGRRQTFRDMPMPRMTNTYIDAGPHDPEEIIGSVKKGLYAKKLGGGQVEIGRGDYVFTVTEGWLIEDGKLTAPVRGATLVGNGPETLRLIDMIGTDMALDPGRGMCGKGQWARVSVGQPTVRVPKLTVGGTE</sequence>
<keyword evidence="3" id="KW-0378">Hydrolase</keyword>
<dbReference type="InterPro" id="IPR051463">
    <property type="entry name" value="Peptidase_U62_metallo"/>
</dbReference>
<dbReference type="GO" id="GO:0005829">
    <property type="term" value="C:cytosol"/>
    <property type="evidence" value="ECO:0007669"/>
    <property type="project" value="TreeGrafter"/>
</dbReference>
<evidence type="ECO:0000259" key="6">
    <source>
        <dbReference type="Pfam" id="PF19289"/>
    </source>
</evidence>